<evidence type="ECO:0000313" key="2">
    <source>
        <dbReference type="EMBL" id="KAG7344262.1"/>
    </source>
</evidence>
<dbReference type="PANTHER" id="PTHR24111">
    <property type="entry name" value="LEUCINE-RICH REPEAT-CONTAINING PROTEIN 34"/>
    <property type="match status" value="1"/>
</dbReference>
<dbReference type="PANTHER" id="PTHR24111:SF0">
    <property type="entry name" value="LEUCINE-RICH REPEAT-CONTAINING PROTEIN"/>
    <property type="match status" value="1"/>
</dbReference>
<dbReference type="InterPro" id="IPR052201">
    <property type="entry name" value="LRR-containing_regulator"/>
</dbReference>
<comment type="caution">
    <text evidence="2">The sequence shown here is derived from an EMBL/GenBank/DDBJ whole genome shotgun (WGS) entry which is preliminary data.</text>
</comment>
<keyword evidence="3" id="KW-1185">Reference proteome</keyword>
<accession>A0A9K3PE12</accession>
<protein>
    <submittedName>
        <fullName evidence="2">Leucine rich repeat LRR-containing protein</fullName>
    </submittedName>
</protein>
<dbReference type="AlphaFoldDB" id="A0A9K3PE12"/>
<dbReference type="OrthoDB" id="120976at2759"/>
<evidence type="ECO:0000256" key="1">
    <source>
        <dbReference type="ARBA" id="ARBA00022737"/>
    </source>
</evidence>
<name>A0A9K3PE12_9STRA</name>
<sequence length="473" mass="53065">MSLPWRFNTVEDYVQGTIARLQQASPTYRHLNVGKYFLCRTDELSHHHLQRILEAAQNNPHIDELTLSGIPTKHGCSSAFVALSQLSQLLRSRPWKRVIFMACEGEVIAAALDNGLVDIQEIRLSRYETLSAGVMVALQQTLTRSTLRHLVLSEVVLSHVACNDILSLVEGIAASSSLEILEINYCILNDKSINSLSAHGLCKNTSLVALHMPGCEMDDEAVRMVVEGISHHPKLKTLKLFRNHCGERGVQALAKVLLQSKPKDPTLPFATIQLETLDLSYQQFERQQKLDVDVLANSLAHNTTLKNLILAFNKLNDTDAICLAEGLHRHPDLAEIDLRANNIRDAGAVALAEKVLSCSPKLRKFCLYGNPLGEIGGHSVLAAIQANTEVETINMDYGMPAYDKIHYYTYLNQVGRRLMKEEDFNPALWPIIIERARRTSLETRGVCTAADLIYPFVRESTILNRWMDLRQER</sequence>
<dbReference type="InterPro" id="IPR001611">
    <property type="entry name" value="Leu-rich_rpt"/>
</dbReference>
<proteinExistence type="predicted"/>
<keyword evidence="1" id="KW-0677">Repeat</keyword>
<reference evidence="2" key="1">
    <citation type="journal article" date="2021" name="Sci. Rep.">
        <title>Diploid genomic architecture of Nitzschia inconspicua, an elite biomass production diatom.</title>
        <authorList>
            <person name="Oliver A."/>
            <person name="Podell S."/>
            <person name="Pinowska A."/>
            <person name="Traller J.C."/>
            <person name="Smith S.R."/>
            <person name="McClure R."/>
            <person name="Beliaev A."/>
            <person name="Bohutskyi P."/>
            <person name="Hill E.A."/>
            <person name="Rabines A."/>
            <person name="Zheng H."/>
            <person name="Allen L.Z."/>
            <person name="Kuo A."/>
            <person name="Grigoriev I.V."/>
            <person name="Allen A.E."/>
            <person name="Hazlebeck D."/>
            <person name="Allen E.E."/>
        </authorList>
    </citation>
    <scope>NUCLEOTIDE SEQUENCE</scope>
    <source>
        <strain evidence="2">Hildebrandi</strain>
    </source>
</reference>
<dbReference type="Pfam" id="PF13516">
    <property type="entry name" value="LRR_6"/>
    <property type="match status" value="2"/>
</dbReference>
<reference evidence="2" key="2">
    <citation type="submission" date="2021-04" db="EMBL/GenBank/DDBJ databases">
        <authorList>
            <person name="Podell S."/>
        </authorList>
    </citation>
    <scope>NUCLEOTIDE SEQUENCE</scope>
    <source>
        <strain evidence="2">Hildebrandi</strain>
    </source>
</reference>
<gene>
    <name evidence="2" type="ORF">IV203_022270</name>
</gene>
<dbReference type="SMART" id="SM00368">
    <property type="entry name" value="LRR_RI"/>
    <property type="match status" value="5"/>
</dbReference>
<organism evidence="2 3">
    <name type="scientific">Nitzschia inconspicua</name>
    <dbReference type="NCBI Taxonomy" id="303405"/>
    <lineage>
        <taxon>Eukaryota</taxon>
        <taxon>Sar</taxon>
        <taxon>Stramenopiles</taxon>
        <taxon>Ochrophyta</taxon>
        <taxon>Bacillariophyta</taxon>
        <taxon>Bacillariophyceae</taxon>
        <taxon>Bacillariophycidae</taxon>
        <taxon>Bacillariales</taxon>
        <taxon>Bacillariaceae</taxon>
        <taxon>Nitzschia</taxon>
    </lineage>
</organism>
<dbReference type="EMBL" id="JAGRRH010000023">
    <property type="protein sequence ID" value="KAG7344262.1"/>
    <property type="molecule type" value="Genomic_DNA"/>
</dbReference>
<evidence type="ECO:0000313" key="3">
    <source>
        <dbReference type="Proteomes" id="UP000693970"/>
    </source>
</evidence>
<dbReference type="Proteomes" id="UP000693970">
    <property type="component" value="Unassembled WGS sequence"/>
</dbReference>